<keyword evidence="1" id="KW-0732">Signal</keyword>
<reference evidence="2 3" key="1">
    <citation type="journal article" date="2013" name="ISME J.">
        <title>Comparative genomics of pathogenic lineages of Vibrio nigripulchritudo identifies virulence-associated traits.</title>
        <authorList>
            <person name="Goudenege D."/>
            <person name="Labreuche Y."/>
            <person name="Krin E."/>
            <person name="Ansquer D."/>
            <person name="Mangenot S."/>
            <person name="Calteau A."/>
            <person name="Medigue C."/>
            <person name="Mazel D."/>
            <person name="Polz M.F."/>
            <person name="Le Roux F."/>
        </authorList>
    </citation>
    <scope>NUCLEOTIDE SEQUENCE [LARGE SCALE GENOMIC DNA]</scope>
    <source>
        <strain evidence="2 3">SOn1</strain>
    </source>
</reference>
<dbReference type="Gene3D" id="1.25.40.10">
    <property type="entry name" value="Tetratricopeptide repeat domain"/>
    <property type="match status" value="1"/>
</dbReference>
<feature type="chain" id="PRO_5043360082" description="Sel1 repeat family protein" evidence="1">
    <location>
        <begin position="29"/>
        <end position="256"/>
    </location>
</feature>
<evidence type="ECO:0000313" key="3">
    <source>
        <dbReference type="Proteomes" id="UP000018211"/>
    </source>
</evidence>
<dbReference type="AlphaFoldDB" id="A0AAV2VRV2"/>
<gene>
    <name evidence="2" type="ORF">VIBNISOn1_30136</name>
</gene>
<proteinExistence type="predicted"/>
<feature type="signal peptide" evidence="1">
    <location>
        <begin position="1"/>
        <end position="28"/>
    </location>
</feature>
<dbReference type="SUPFAM" id="SSF81901">
    <property type="entry name" value="HCP-like"/>
    <property type="match status" value="1"/>
</dbReference>
<organism evidence="2 3">
    <name type="scientific">Vibrio nigripulchritudo SOn1</name>
    <dbReference type="NCBI Taxonomy" id="1238450"/>
    <lineage>
        <taxon>Bacteria</taxon>
        <taxon>Pseudomonadati</taxon>
        <taxon>Pseudomonadota</taxon>
        <taxon>Gammaproteobacteria</taxon>
        <taxon>Vibrionales</taxon>
        <taxon>Vibrionaceae</taxon>
        <taxon>Vibrio</taxon>
    </lineage>
</organism>
<name>A0AAV2VRV2_9VIBR</name>
<accession>A0AAV2VRV2</accession>
<protein>
    <recommendedName>
        <fullName evidence="4">Sel1 repeat family protein</fullName>
    </recommendedName>
</protein>
<evidence type="ECO:0000313" key="2">
    <source>
        <dbReference type="EMBL" id="CCO47442.1"/>
    </source>
</evidence>
<comment type="caution">
    <text evidence="2">The sequence shown here is derived from an EMBL/GenBank/DDBJ whole genome shotgun (WGS) entry which is preliminary data.</text>
</comment>
<dbReference type="InterPro" id="IPR011990">
    <property type="entry name" value="TPR-like_helical_dom_sf"/>
</dbReference>
<evidence type="ECO:0008006" key="4">
    <source>
        <dbReference type="Google" id="ProtNLM"/>
    </source>
</evidence>
<dbReference type="EMBL" id="CAOF01000120">
    <property type="protein sequence ID" value="CCO47442.1"/>
    <property type="molecule type" value="Genomic_DNA"/>
</dbReference>
<dbReference type="Proteomes" id="UP000018211">
    <property type="component" value="Unassembled WGS sequence"/>
</dbReference>
<evidence type="ECO:0000256" key="1">
    <source>
        <dbReference type="SAM" id="SignalP"/>
    </source>
</evidence>
<sequence length="256" mass="29723">MGKYMKNIFFGYLILLFFSGAFSPVLKAAQCVTLDCYLEEFENLTSDDQRFELTKHMILSSAKSSKKSNFDAALQKMDILAHSKNEKAVVFLYELYVNGDLVQRDYRMSIYYLELLPQLSKRPELLFDLGLLYRKVDPVVYSEKSKKLIETAYKLGSLRAKESKAKKLLLSESRNDVLRGGGMLKDLAEIGKVTSMHYYSLYLLREYLWSCNTEIRDEALRWHKNADSPEFKPILKQTRDSFIKEGDDYCSILKTE</sequence>